<dbReference type="OrthoDB" id="5489603at2"/>
<dbReference type="Gene3D" id="2.70.70.10">
    <property type="entry name" value="Glucose Permease (Domain IIA)"/>
    <property type="match status" value="1"/>
</dbReference>
<feature type="domain" description="M23ase beta-sheet core" evidence="3">
    <location>
        <begin position="63"/>
        <end position="181"/>
    </location>
</feature>
<feature type="signal peptide" evidence="2">
    <location>
        <begin position="1"/>
        <end position="18"/>
    </location>
</feature>
<keyword evidence="1 2" id="KW-0732">Signal</keyword>
<evidence type="ECO:0000256" key="1">
    <source>
        <dbReference type="ARBA" id="ARBA00022729"/>
    </source>
</evidence>
<dbReference type="SUPFAM" id="SSF51261">
    <property type="entry name" value="Duplicated hybrid motif"/>
    <property type="match status" value="1"/>
</dbReference>
<sequence>MRRAVALIFCSLASTSLAGEFHLQPPIDCPLGEDQRCFIQQYVDRDSGPGATDYRCETLSYDGHKGTDFALRSLDEVAKGVPVIAAAPGRVRATRDGLPDQLLTAQNEHQIEGKECGNGVVITHENGWETQYCHLRRGSITVRNGQTVDAGTQIGLVGLSGRTQFPHVHLSVRKDGQPIDPFAPDATSCSITRPAEDLWIKTPDYQPGGIISAGFSTQIPDYDAVKQGRAGIDELRLDSPALVLWGHVFGSRPGDTLRLSITGPDGATVIEKDLALEKAQAQLFRAIGRKTGGASWFGPGQYRGDVALIRDGTVISDTTIQLQVAR</sequence>
<dbReference type="EMBL" id="SRKY01000002">
    <property type="protein sequence ID" value="THH36970.1"/>
    <property type="molecule type" value="Genomic_DNA"/>
</dbReference>
<evidence type="ECO:0000256" key="2">
    <source>
        <dbReference type="SAM" id="SignalP"/>
    </source>
</evidence>
<reference evidence="4 5" key="1">
    <citation type="submission" date="2019-04" db="EMBL/GenBank/DDBJ databases">
        <title>Shimia ponticola sp. nov., isolated from seawater.</title>
        <authorList>
            <person name="Kim Y.-O."/>
            <person name="Yoon J.-H."/>
        </authorList>
    </citation>
    <scope>NUCLEOTIDE SEQUENCE [LARGE SCALE GENOMIC DNA]</scope>
    <source>
        <strain evidence="4 5">MYP11</strain>
    </source>
</reference>
<dbReference type="PANTHER" id="PTHR21666:SF289">
    <property type="entry name" value="L-ALA--D-GLU ENDOPEPTIDASE"/>
    <property type="match status" value="1"/>
</dbReference>
<dbReference type="Pfam" id="PF01551">
    <property type="entry name" value="Peptidase_M23"/>
    <property type="match status" value="1"/>
</dbReference>
<keyword evidence="5" id="KW-1185">Reference proteome</keyword>
<evidence type="ECO:0000313" key="4">
    <source>
        <dbReference type="EMBL" id="THH36970.1"/>
    </source>
</evidence>
<accession>A0A4S4NLC1</accession>
<comment type="caution">
    <text evidence="4">The sequence shown here is derived from an EMBL/GenBank/DDBJ whole genome shotgun (WGS) entry which is preliminary data.</text>
</comment>
<dbReference type="InterPro" id="IPR050570">
    <property type="entry name" value="Cell_wall_metabolism_enzyme"/>
</dbReference>
<evidence type="ECO:0000259" key="3">
    <source>
        <dbReference type="Pfam" id="PF01551"/>
    </source>
</evidence>
<proteinExistence type="predicted"/>
<organism evidence="4 5">
    <name type="scientific">Aliishimia ponticola</name>
    <dbReference type="NCBI Taxonomy" id="2499833"/>
    <lineage>
        <taxon>Bacteria</taxon>
        <taxon>Pseudomonadati</taxon>
        <taxon>Pseudomonadota</taxon>
        <taxon>Alphaproteobacteria</taxon>
        <taxon>Rhodobacterales</taxon>
        <taxon>Paracoccaceae</taxon>
        <taxon>Aliishimia</taxon>
    </lineage>
</organism>
<dbReference type="CDD" id="cd12797">
    <property type="entry name" value="M23_peptidase"/>
    <property type="match status" value="1"/>
</dbReference>
<dbReference type="Proteomes" id="UP000306602">
    <property type="component" value="Unassembled WGS sequence"/>
</dbReference>
<name>A0A4S4NLC1_9RHOB</name>
<dbReference type="AlphaFoldDB" id="A0A4S4NLC1"/>
<dbReference type="InterPro" id="IPR011055">
    <property type="entry name" value="Dup_hybrid_motif"/>
</dbReference>
<dbReference type="PANTHER" id="PTHR21666">
    <property type="entry name" value="PEPTIDASE-RELATED"/>
    <property type="match status" value="1"/>
</dbReference>
<dbReference type="InterPro" id="IPR016047">
    <property type="entry name" value="M23ase_b-sheet_dom"/>
</dbReference>
<feature type="chain" id="PRO_5020355284" evidence="2">
    <location>
        <begin position="19"/>
        <end position="326"/>
    </location>
</feature>
<dbReference type="GO" id="GO:0004222">
    <property type="term" value="F:metalloendopeptidase activity"/>
    <property type="evidence" value="ECO:0007669"/>
    <property type="project" value="TreeGrafter"/>
</dbReference>
<evidence type="ECO:0000313" key="5">
    <source>
        <dbReference type="Proteomes" id="UP000306602"/>
    </source>
</evidence>
<gene>
    <name evidence="4" type="ORF">E4Z66_08505</name>
</gene>
<protein>
    <submittedName>
        <fullName evidence="4">M23 family metallopeptidase</fullName>
    </submittedName>
</protein>